<accession>A0A8H3E5P7</accession>
<organism evidence="6 7">
    <name type="scientific">Rhizoctonia solani</name>
    <dbReference type="NCBI Taxonomy" id="456999"/>
    <lineage>
        <taxon>Eukaryota</taxon>
        <taxon>Fungi</taxon>
        <taxon>Dikarya</taxon>
        <taxon>Basidiomycota</taxon>
        <taxon>Agaricomycotina</taxon>
        <taxon>Agaricomycetes</taxon>
        <taxon>Cantharellales</taxon>
        <taxon>Ceratobasidiaceae</taxon>
        <taxon>Rhizoctonia</taxon>
    </lineage>
</organism>
<evidence type="ECO:0000256" key="1">
    <source>
        <dbReference type="ARBA" id="ARBA00011063"/>
    </source>
</evidence>
<evidence type="ECO:0000256" key="2">
    <source>
        <dbReference type="ARBA" id="ARBA00022801"/>
    </source>
</evidence>
<sequence length="171" mass="18863">MAEKKVSVLIVCLGNICRSPMGHAVLEHEANKRGLPVVVDSAGTGAYHIGEPPDERYERPRLNAGYPDLTHPIHGDKDFPIKHRARVVESDDFKTFDYILASDDANLSNLKSMAPKDSTATIALFGAYGDNKPIVDPYYGGINGFEAAYDQCVRYSNEFLDQIFGKKDSVL</sequence>
<dbReference type="GO" id="GO:0004725">
    <property type="term" value="F:protein tyrosine phosphatase activity"/>
    <property type="evidence" value="ECO:0007669"/>
    <property type="project" value="InterPro"/>
</dbReference>
<dbReference type="InterPro" id="IPR023485">
    <property type="entry name" value="Ptyr_pPase"/>
</dbReference>
<proteinExistence type="inferred from homology"/>
<dbReference type="PRINTS" id="PR00719">
    <property type="entry name" value="LMWPTPASE"/>
</dbReference>
<dbReference type="Gene3D" id="3.40.50.2300">
    <property type="match status" value="1"/>
</dbReference>
<evidence type="ECO:0000259" key="5">
    <source>
        <dbReference type="SMART" id="SM00226"/>
    </source>
</evidence>
<feature type="active site" evidence="4">
    <location>
        <position position="18"/>
    </location>
</feature>
<feature type="active site" description="Proton donor" evidence="4">
    <location>
        <position position="136"/>
    </location>
</feature>
<dbReference type="InterPro" id="IPR017867">
    <property type="entry name" value="Tyr_phospatase_low_mol_wt"/>
</dbReference>
<dbReference type="EMBL" id="CAJNJQ010003892">
    <property type="protein sequence ID" value="CAE7206333.1"/>
    <property type="molecule type" value="Genomic_DNA"/>
</dbReference>
<dbReference type="SUPFAM" id="SSF52788">
    <property type="entry name" value="Phosphotyrosine protein phosphatases I"/>
    <property type="match status" value="1"/>
</dbReference>
<gene>
    <name evidence="6" type="ORF">RDB_LOCUS144169</name>
</gene>
<dbReference type="Proteomes" id="UP000663827">
    <property type="component" value="Unassembled WGS sequence"/>
</dbReference>
<feature type="domain" description="Phosphotyrosine protein phosphatase I" evidence="5">
    <location>
        <begin position="6"/>
        <end position="162"/>
    </location>
</feature>
<reference evidence="6" key="1">
    <citation type="submission" date="2021-01" db="EMBL/GenBank/DDBJ databases">
        <authorList>
            <person name="Kaushik A."/>
        </authorList>
    </citation>
    <scope>NUCLEOTIDE SEQUENCE</scope>
    <source>
        <strain evidence="6">AG5</strain>
    </source>
</reference>
<evidence type="ECO:0000256" key="4">
    <source>
        <dbReference type="PIRSR" id="PIRSR617867-1"/>
    </source>
</evidence>
<comment type="similarity">
    <text evidence="1">Belongs to the low molecular weight phosphotyrosine protein phosphatase family.</text>
</comment>
<comment type="caution">
    <text evidence="6">The sequence shown here is derived from an EMBL/GenBank/DDBJ whole genome shotgun (WGS) entry which is preliminary data.</text>
</comment>
<dbReference type="InterPro" id="IPR036196">
    <property type="entry name" value="Ptyr_pPase_sf"/>
</dbReference>
<dbReference type="InterPro" id="IPR050438">
    <property type="entry name" value="LMW_PTPase"/>
</dbReference>
<dbReference type="CDD" id="cd16343">
    <property type="entry name" value="LMWPTP"/>
    <property type="match status" value="1"/>
</dbReference>
<evidence type="ECO:0000313" key="6">
    <source>
        <dbReference type="EMBL" id="CAE7206333.1"/>
    </source>
</evidence>
<keyword evidence="3" id="KW-0904">Protein phosphatase</keyword>
<dbReference type="Pfam" id="PF01451">
    <property type="entry name" value="LMWPc"/>
    <property type="match status" value="1"/>
</dbReference>
<keyword evidence="2" id="KW-0378">Hydrolase</keyword>
<name>A0A8H3E5P7_9AGAM</name>
<evidence type="ECO:0000313" key="7">
    <source>
        <dbReference type="Proteomes" id="UP000663827"/>
    </source>
</evidence>
<feature type="active site" description="Nucleophile" evidence="4">
    <location>
        <position position="12"/>
    </location>
</feature>
<evidence type="ECO:0000256" key="3">
    <source>
        <dbReference type="ARBA" id="ARBA00022912"/>
    </source>
</evidence>
<protein>
    <recommendedName>
        <fullName evidence="5">Phosphotyrosine protein phosphatase I domain-containing protein</fullName>
    </recommendedName>
</protein>
<dbReference type="PANTHER" id="PTHR11717">
    <property type="entry name" value="LOW MOLECULAR WEIGHT PROTEIN TYROSINE PHOSPHATASE"/>
    <property type="match status" value="1"/>
</dbReference>
<dbReference type="SMART" id="SM00226">
    <property type="entry name" value="LMWPc"/>
    <property type="match status" value="1"/>
</dbReference>
<dbReference type="AlphaFoldDB" id="A0A8H3E5P7"/>
<dbReference type="PANTHER" id="PTHR11717:SF7">
    <property type="entry name" value="LOW MOLECULAR WEIGHT PHOSPHOTYROSINE PROTEIN PHOSPHATASE"/>
    <property type="match status" value="1"/>
</dbReference>